<reference evidence="2 3" key="1">
    <citation type="submission" date="2018-06" db="EMBL/GenBank/DDBJ databases">
        <title>Complete Genomes of Monosporascus.</title>
        <authorList>
            <person name="Robinson A.J."/>
            <person name="Natvig D.O."/>
        </authorList>
    </citation>
    <scope>NUCLEOTIDE SEQUENCE [LARGE SCALE GENOMIC DNA]</scope>
    <source>
        <strain evidence="2 3">CBS 609.92</strain>
    </source>
</reference>
<keyword evidence="3" id="KW-1185">Reference proteome</keyword>
<proteinExistence type="predicted"/>
<feature type="region of interest" description="Disordered" evidence="1">
    <location>
        <begin position="69"/>
        <end position="217"/>
    </location>
</feature>
<feature type="compositionally biased region" description="Basic and acidic residues" evidence="1">
    <location>
        <begin position="159"/>
        <end position="169"/>
    </location>
</feature>
<feature type="compositionally biased region" description="Low complexity" evidence="1">
    <location>
        <begin position="98"/>
        <end position="109"/>
    </location>
</feature>
<gene>
    <name evidence="2" type="ORF">DL762_010357</name>
</gene>
<feature type="compositionally biased region" description="Basic and acidic residues" evidence="1">
    <location>
        <begin position="187"/>
        <end position="204"/>
    </location>
</feature>
<evidence type="ECO:0000256" key="1">
    <source>
        <dbReference type="SAM" id="MobiDB-lite"/>
    </source>
</evidence>
<sequence>MASTARAFALRSSLRAAASRQTPQLVRLAARRGYASAHGGAAKSSDLPWLIGSVAVTVPAAAYLLSKRPEKGTTAHHGGSETPSGAPISPDDESPAVESSGDSKQQDQGDSGEDSGGAKFSQTNSLPEDGNPKAGQTDATGREVPPPAASSASIAEDWDEKKEGHEKYKAASRAGETKMFSSSSDAPSKKTMTEDPREDPKKGEGAAAQKGGPGSVN</sequence>
<dbReference type="Proteomes" id="UP000294003">
    <property type="component" value="Unassembled WGS sequence"/>
</dbReference>
<dbReference type="EMBL" id="QJNS01000752">
    <property type="protein sequence ID" value="RYO73727.1"/>
    <property type="molecule type" value="Genomic_DNA"/>
</dbReference>
<evidence type="ECO:0000313" key="2">
    <source>
        <dbReference type="EMBL" id="RYO73727.1"/>
    </source>
</evidence>
<name>A0ABY0GT67_9PEZI</name>
<accession>A0ABY0GT67</accession>
<organism evidence="2 3">
    <name type="scientific">Monosporascus cannonballus</name>
    <dbReference type="NCBI Taxonomy" id="155416"/>
    <lineage>
        <taxon>Eukaryota</taxon>
        <taxon>Fungi</taxon>
        <taxon>Dikarya</taxon>
        <taxon>Ascomycota</taxon>
        <taxon>Pezizomycotina</taxon>
        <taxon>Sordariomycetes</taxon>
        <taxon>Xylariomycetidae</taxon>
        <taxon>Xylariales</taxon>
        <taxon>Xylariales incertae sedis</taxon>
        <taxon>Monosporascus</taxon>
    </lineage>
</organism>
<comment type="caution">
    <text evidence="2">The sequence shown here is derived from an EMBL/GenBank/DDBJ whole genome shotgun (WGS) entry which is preliminary data.</text>
</comment>
<protein>
    <submittedName>
        <fullName evidence="2">Uncharacterized protein</fullName>
    </submittedName>
</protein>
<evidence type="ECO:0000313" key="3">
    <source>
        <dbReference type="Proteomes" id="UP000294003"/>
    </source>
</evidence>